<comment type="caution">
    <text evidence="6">The sequence shown here is derived from an EMBL/GenBank/DDBJ whole genome shotgun (WGS) entry which is preliminary data.</text>
</comment>
<dbReference type="Pfam" id="PF00939">
    <property type="entry name" value="Na_sulph_symp"/>
    <property type="match status" value="1"/>
</dbReference>
<keyword evidence="3 5" id="KW-1133">Transmembrane helix</keyword>
<feature type="transmembrane region" description="Helical" evidence="5">
    <location>
        <begin position="213"/>
        <end position="235"/>
    </location>
</feature>
<keyword evidence="4 5" id="KW-0472">Membrane</keyword>
<feature type="transmembrane region" description="Helical" evidence="5">
    <location>
        <begin position="36"/>
        <end position="64"/>
    </location>
</feature>
<organism evidence="6 7">
    <name type="scientific">Lacibacter cauensis</name>
    <dbReference type="NCBI Taxonomy" id="510947"/>
    <lineage>
        <taxon>Bacteria</taxon>
        <taxon>Pseudomonadati</taxon>
        <taxon>Bacteroidota</taxon>
        <taxon>Chitinophagia</taxon>
        <taxon>Chitinophagales</taxon>
        <taxon>Chitinophagaceae</taxon>
        <taxon>Lacibacter</taxon>
    </lineage>
</organism>
<feature type="transmembrane region" description="Helical" evidence="5">
    <location>
        <begin position="456"/>
        <end position="479"/>
    </location>
</feature>
<proteinExistence type="predicted"/>
<evidence type="ECO:0000256" key="2">
    <source>
        <dbReference type="ARBA" id="ARBA00022692"/>
    </source>
</evidence>
<keyword evidence="7" id="KW-1185">Reference proteome</keyword>
<keyword evidence="2 5" id="KW-0812">Transmembrane</keyword>
<dbReference type="GO" id="GO:0008514">
    <property type="term" value="F:organic anion transmembrane transporter activity"/>
    <property type="evidence" value="ECO:0007669"/>
    <property type="project" value="UniProtKB-ARBA"/>
</dbReference>
<gene>
    <name evidence="6" type="ORF">IQ13_2254</name>
</gene>
<dbReference type="NCBIfam" id="TIGR00785">
    <property type="entry name" value="dass"/>
    <property type="match status" value="1"/>
</dbReference>
<dbReference type="OrthoDB" id="9766267at2"/>
<dbReference type="EMBL" id="VLLE01000004">
    <property type="protein sequence ID" value="TWI81238.1"/>
    <property type="molecule type" value="Genomic_DNA"/>
</dbReference>
<evidence type="ECO:0000256" key="3">
    <source>
        <dbReference type="ARBA" id="ARBA00022989"/>
    </source>
</evidence>
<dbReference type="InterPro" id="IPR001898">
    <property type="entry name" value="SLC13A/DASS"/>
</dbReference>
<feature type="transmembrane region" description="Helical" evidence="5">
    <location>
        <begin position="393"/>
        <end position="411"/>
    </location>
</feature>
<evidence type="ECO:0000256" key="5">
    <source>
        <dbReference type="SAM" id="Phobius"/>
    </source>
</evidence>
<evidence type="ECO:0000256" key="4">
    <source>
        <dbReference type="ARBA" id="ARBA00023136"/>
    </source>
</evidence>
<dbReference type="GO" id="GO:1905039">
    <property type="term" value="P:carboxylic acid transmembrane transport"/>
    <property type="evidence" value="ECO:0007669"/>
    <property type="project" value="UniProtKB-ARBA"/>
</dbReference>
<reference evidence="6 7" key="1">
    <citation type="journal article" date="2015" name="Stand. Genomic Sci.">
        <title>Genomic Encyclopedia of Bacterial and Archaeal Type Strains, Phase III: the genomes of soil and plant-associated and newly described type strains.</title>
        <authorList>
            <person name="Whitman W.B."/>
            <person name="Woyke T."/>
            <person name="Klenk H.P."/>
            <person name="Zhou Y."/>
            <person name="Lilburn T.G."/>
            <person name="Beck B.J."/>
            <person name="De Vos P."/>
            <person name="Vandamme P."/>
            <person name="Eisen J.A."/>
            <person name="Garrity G."/>
            <person name="Hugenholtz P."/>
            <person name="Kyrpides N.C."/>
        </authorList>
    </citation>
    <scope>NUCLEOTIDE SEQUENCE [LARGE SCALE GENOMIC DNA]</scope>
    <source>
        <strain evidence="6 7">CGMCC 1.7271</strain>
    </source>
</reference>
<comment type="subcellular location">
    <subcellularLocation>
        <location evidence="1">Membrane</location>
        <topology evidence="1">Multi-pass membrane protein</topology>
    </subcellularLocation>
</comment>
<evidence type="ECO:0000256" key="1">
    <source>
        <dbReference type="ARBA" id="ARBA00004141"/>
    </source>
</evidence>
<feature type="transmembrane region" description="Helical" evidence="5">
    <location>
        <begin position="334"/>
        <end position="352"/>
    </location>
</feature>
<feature type="transmembrane region" description="Helical" evidence="5">
    <location>
        <begin position="122"/>
        <end position="155"/>
    </location>
</feature>
<feature type="transmembrane region" description="Helical" evidence="5">
    <location>
        <begin position="296"/>
        <end position="314"/>
    </location>
</feature>
<protein>
    <submittedName>
        <fullName evidence="6">Sodium-dependent dicarboxylate transporter 2/3/5</fullName>
    </submittedName>
</protein>
<dbReference type="PANTHER" id="PTHR10283:SF82">
    <property type="entry name" value="SOLUTE CARRIER FAMILY 13 MEMBER 2"/>
    <property type="match status" value="1"/>
</dbReference>
<feature type="transmembrane region" description="Helical" evidence="5">
    <location>
        <begin position="6"/>
        <end position="24"/>
    </location>
</feature>
<dbReference type="GO" id="GO:0005886">
    <property type="term" value="C:plasma membrane"/>
    <property type="evidence" value="ECO:0007669"/>
    <property type="project" value="TreeGrafter"/>
</dbReference>
<dbReference type="AlphaFoldDB" id="A0A562SJA3"/>
<dbReference type="RefSeq" id="WP_144886442.1">
    <property type="nucleotide sequence ID" value="NZ_VLLE01000004.1"/>
</dbReference>
<feature type="transmembrane region" description="Helical" evidence="5">
    <location>
        <begin position="364"/>
        <end position="387"/>
    </location>
</feature>
<accession>A0A562SJA3</accession>
<dbReference type="PANTHER" id="PTHR10283">
    <property type="entry name" value="SOLUTE CARRIER FAMILY 13 MEMBER"/>
    <property type="match status" value="1"/>
</dbReference>
<dbReference type="Proteomes" id="UP000316167">
    <property type="component" value="Unassembled WGS sequence"/>
</dbReference>
<feature type="transmembrane region" description="Helical" evidence="5">
    <location>
        <begin position="84"/>
        <end position="101"/>
    </location>
</feature>
<sequence>MNPTIQYRLSLFAGIALSLAAYLINPFGLDAAANKAVAVAVLMITWWIAEALPMPAVALLPLILLPLLNISTMEETTKAYSNPVIFLFMGGFMIGLAIEKWNLHKRIALSIVKQTGTSGNRIILGFIIATSFLSMWLSNTATTMMMFPIALSVIAVMREHEQTGTSLANFSMVLMLVIAYASNIGGMATIIGTPPNVAFVAFIEKKYNYTIQFVDWMLVCTPMVILLLAALYWVLAKWMFPSRISSSKDANRYITEELQKLGRMSTAEKRALSVFLLTALLWIIKDPINQLGFLKLDDSIIAIFGALLLFAIPAGKTENNKPVMLLDWSDTSKMAWGILLLFGGGIALANALEKVGVMAQIGQWLAGFSHINGFALLIIIVVISIFLSEVMSNVAQVIVFAPVLAALADALHLDPLLLGIPMTLAASAASMMPMGTPPNAIVFSSGHIKLKDMIKAGFVMNIVSIILISLFCLYVLPLVMHVIAK</sequence>
<feature type="transmembrane region" description="Helical" evidence="5">
    <location>
        <begin position="167"/>
        <end position="192"/>
    </location>
</feature>
<evidence type="ECO:0000313" key="7">
    <source>
        <dbReference type="Proteomes" id="UP000316167"/>
    </source>
</evidence>
<evidence type="ECO:0000313" key="6">
    <source>
        <dbReference type="EMBL" id="TWI81238.1"/>
    </source>
</evidence>
<name>A0A562SJA3_9BACT</name>